<dbReference type="AlphaFoldDB" id="A0A090N6J6"/>
<evidence type="ECO:0000313" key="1">
    <source>
        <dbReference type="EMBL" id="CEG06968.1"/>
    </source>
</evidence>
<proteinExistence type="predicted"/>
<comment type="caution">
    <text evidence="1">The sequence shown here is derived from an EMBL/GenBank/DDBJ whole genome shotgun (WGS) entry which is preliminary data.</text>
</comment>
<evidence type="ECO:0000313" key="2">
    <source>
        <dbReference type="Proteomes" id="UP000035762"/>
    </source>
</evidence>
<dbReference type="STRING" id="1035.BN961_00349"/>
<dbReference type="EMBL" id="CCAZ020000001">
    <property type="protein sequence ID" value="CEG06968.1"/>
    <property type="molecule type" value="Genomic_DNA"/>
</dbReference>
<reference evidence="1 2" key="1">
    <citation type="journal article" date="2014" name="Genome Announc.">
        <title>Genome Sequence of Afipia felis Strain 76713, Isolated in Hospital Water Using an Amoeba Co-Culture Procedure.</title>
        <authorList>
            <person name="Benamar S."/>
            <person name="La Scola B."/>
            <person name="Croce O."/>
        </authorList>
    </citation>
    <scope>NUCLEOTIDE SEQUENCE [LARGE SCALE GENOMIC DNA]</scope>
    <source>
        <strain evidence="1 2">76713</strain>
    </source>
</reference>
<accession>A0A090N6J6</accession>
<name>A0A090N6J6_AFIFE</name>
<keyword evidence="2" id="KW-1185">Reference proteome</keyword>
<dbReference type="Proteomes" id="UP000035762">
    <property type="component" value="Unassembled WGS sequence"/>
</dbReference>
<organism evidence="1 2">
    <name type="scientific">Afipia felis</name>
    <name type="common">Cat scratch disease bacillus</name>
    <dbReference type="NCBI Taxonomy" id="1035"/>
    <lineage>
        <taxon>Bacteria</taxon>
        <taxon>Pseudomonadati</taxon>
        <taxon>Pseudomonadota</taxon>
        <taxon>Alphaproteobacteria</taxon>
        <taxon>Hyphomicrobiales</taxon>
        <taxon>Nitrobacteraceae</taxon>
        <taxon>Afipia</taxon>
    </lineage>
</organism>
<protein>
    <submittedName>
        <fullName evidence="1">Uncharacterized protein</fullName>
    </submittedName>
</protein>
<sequence length="62" mass="6795">MPEQRESSVEASGASDYLGSVTNRHANWRDVIVELTLLHSSCWVPRSLQARFSPGGDSSLCC</sequence>
<gene>
    <name evidence="1" type="ORF">BN961_00349</name>
</gene>